<organism evidence="2 3">
    <name type="scientific">Fibrobacter succinogenes (strain ATCC 19169 / S85)</name>
    <dbReference type="NCBI Taxonomy" id="59374"/>
    <lineage>
        <taxon>Bacteria</taxon>
        <taxon>Pseudomonadati</taxon>
        <taxon>Fibrobacterota</taxon>
        <taxon>Fibrobacteria</taxon>
        <taxon>Fibrobacterales</taxon>
        <taxon>Fibrobacteraceae</taxon>
        <taxon>Fibrobacter</taxon>
    </lineage>
</organism>
<dbReference type="RefSeq" id="WP_015731977.1">
    <property type="nucleotide sequence ID" value="NC_013410.1"/>
</dbReference>
<feature type="domain" description="PLD phosphodiesterase" evidence="1">
    <location>
        <begin position="87"/>
        <end position="117"/>
    </location>
</feature>
<name>A0ABM5LHJ0_FIBSS</name>
<dbReference type="Gene3D" id="3.30.870.10">
    <property type="entry name" value="Endonuclease Chain A"/>
    <property type="match status" value="1"/>
</dbReference>
<dbReference type="Proteomes" id="UP000001497">
    <property type="component" value="Chromosome"/>
</dbReference>
<dbReference type="CDD" id="cd09117">
    <property type="entry name" value="PLDc_Bfil_DEXD_like"/>
    <property type="match status" value="1"/>
</dbReference>
<keyword evidence="3" id="KW-1185">Reference proteome</keyword>
<reference evidence="2" key="1">
    <citation type="submission" date="2009-10" db="EMBL/GenBank/DDBJ databases">
        <title>Complete sequence of Fibrobacter succinogenes subsp. succinogenes S85.</title>
        <authorList>
            <consortium name="US DOE Joint Genome Institute"/>
            <person name="Lucas S."/>
            <person name="Copeland A."/>
            <person name="Lapidus A."/>
            <person name="Glavina del Rio T."/>
            <person name="Tice H."/>
            <person name="Bruce D."/>
            <person name="Goodwin L."/>
            <person name="Pitluck S."/>
            <person name="Chertkov O."/>
            <person name="Detter J.C."/>
            <person name="Han C."/>
            <person name="Tapia R."/>
            <person name="Larimer F."/>
            <person name="Land M."/>
            <person name="Hauser L."/>
            <person name="Kyrpides N."/>
            <person name="Mikhailova N."/>
            <person name="Weimer P.J."/>
            <person name="Stevenson D.M."/>
            <person name="Boyum J."/>
            <person name="Brumm P.I."/>
            <person name="Mead D."/>
        </authorList>
    </citation>
    <scope>NUCLEOTIDE SEQUENCE [LARGE SCALE GENOMIC DNA]</scope>
    <source>
        <strain evidence="2">S85</strain>
    </source>
</reference>
<protein>
    <recommendedName>
        <fullName evidence="1">PLD phosphodiesterase domain-containing protein</fullName>
    </recommendedName>
</protein>
<proteinExistence type="predicted"/>
<evidence type="ECO:0000313" key="2">
    <source>
        <dbReference type="EMBL" id="ACX74901.1"/>
    </source>
</evidence>
<accession>A0ABM5LHJ0</accession>
<evidence type="ECO:0000313" key="3">
    <source>
        <dbReference type="Proteomes" id="UP000001497"/>
    </source>
</evidence>
<dbReference type="InterPro" id="IPR001736">
    <property type="entry name" value="PLipase_D/transphosphatidylase"/>
</dbReference>
<gene>
    <name evidence="2" type="ordered locus">Fisuc_1302</name>
</gene>
<dbReference type="PROSITE" id="PS50035">
    <property type="entry name" value="PLD"/>
    <property type="match status" value="1"/>
</dbReference>
<sequence length="391" mass="45794">MKVLLNPKDNENLKALYNRAFKRAEEIYIATAFLTDWSFSQKPKKDCKKFVALVGTNFGLTRKAACQSLLDWLPRNLRGNVFAFPSNENTFHPKVLIWKERKECFALIGSSNMTSAALSENYEINSFSSIKQEEYERIVQWFNGCIKLSDPISKSWIARYEESKIGGKRVKGEITLDQIDLNIKLPWEKDFKDLLNEREYKQELFKEKKAKILHLLRSNATGSMSNAAFWTEFTQLWHRRWEEEDCFRFQGSGVERICTKNINWREATTALIDIIENEKKMSLLDLDELVAKKIDLLAKRKNPARKAWLSEMLCQFFPKKYPVLNDPVKTWIKKNEWSLDRGGTEGQKYIDLARRLRSVVRQNSNYVKDLAGIDTLIWRICPPKKKKSKKL</sequence>
<dbReference type="EMBL" id="CP001792">
    <property type="protein sequence ID" value="ACX74901.1"/>
    <property type="molecule type" value="Genomic_DNA"/>
</dbReference>
<evidence type="ECO:0000259" key="1">
    <source>
        <dbReference type="PROSITE" id="PS50035"/>
    </source>
</evidence>